<feature type="compositionally biased region" description="Low complexity" evidence="6">
    <location>
        <begin position="1"/>
        <end position="14"/>
    </location>
</feature>
<evidence type="ECO:0000256" key="1">
    <source>
        <dbReference type="ARBA" id="ARBA00004604"/>
    </source>
</evidence>
<evidence type="ECO:0000256" key="3">
    <source>
        <dbReference type="ARBA" id="ARBA00022884"/>
    </source>
</evidence>
<evidence type="ECO:0000259" key="7">
    <source>
        <dbReference type="PROSITE" id="PS50102"/>
    </source>
</evidence>
<dbReference type="PANTHER" id="PTHR23236">
    <property type="entry name" value="EUKARYOTIC TRANSLATION INITIATION FACTOR 4B/4H"/>
    <property type="match status" value="1"/>
</dbReference>
<sequence>MAPPARRAPNAPSPKSRKPTDKKPRTKKGVSFSAKAKRNGQSLGKKSFQNGSTMVKKKKFRAAPKKRIEDLSESDLDSDDDLGMNGPEFGLLSDSSSSSDGFDDETDVHDTLVKKAENAEDVEDDGDDSEGSDVGQEEQSVDDECVEEEIAGEEAEPNDDQAEDTQEAGAEDEESAASDGEDSSNDDGSANESSSEEIPEPEGSVEGDSSDNEEQKPKVKQSKRNMEDDSCTIFVGNLPYEVKKNKLKKWFAKFGPVESVRLRSPPVADPTALKKVSVIQKDFHSSRSNINAYVRFAKAATVEKALKANNHLWNGTHHIRVDRVTAKVEYDPKKAIFIGNLPFDAEEEQIRDIFVDCGNIVSVRIVRDRRTNVGKGFAYVNFADRHSVQLALAKNASQLGKRKIRVQRFDYSGPTDPKAASKMFNSKKETFTKNMQLAVRKKKDDPNSPNFQGAEAKKKLKNKKKSLKRKLKKRQAFVEVLNSKPKKRKTV</sequence>
<keyword evidence="3 5" id="KW-0694">RNA-binding</keyword>
<dbReference type="Proteomes" id="UP001307889">
    <property type="component" value="Chromosome 6"/>
</dbReference>
<reference evidence="8 9" key="1">
    <citation type="submission" date="2023-09" db="EMBL/GenBank/DDBJ databases">
        <title>Nesidiocoris tenuis whole genome shotgun sequence.</title>
        <authorList>
            <person name="Shibata T."/>
            <person name="Shimoda M."/>
            <person name="Kobayashi T."/>
            <person name="Uehara T."/>
        </authorList>
    </citation>
    <scope>NUCLEOTIDE SEQUENCE [LARGE SCALE GENOMIC DNA]</scope>
    <source>
        <strain evidence="8 9">Japan</strain>
    </source>
</reference>
<feature type="compositionally biased region" description="Acidic residues" evidence="6">
    <location>
        <begin position="119"/>
        <end position="185"/>
    </location>
</feature>
<comment type="subcellular location">
    <subcellularLocation>
        <location evidence="1">Nucleus</location>
        <location evidence="1">Nucleolus</location>
    </subcellularLocation>
</comment>
<feature type="compositionally biased region" description="Low complexity" evidence="6">
    <location>
        <begin position="89"/>
        <end position="100"/>
    </location>
</feature>
<dbReference type="PROSITE" id="PS50102">
    <property type="entry name" value="RRM"/>
    <property type="match status" value="2"/>
</dbReference>
<proteinExistence type="inferred from homology"/>
<feature type="compositionally biased region" description="Polar residues" evidence="6">
    <location>
        <begin position="39"/>
        <end position="53"/>
    </location>
</feature>
<feature type="domain" description="RRM" evidence="7">
    <location>
        <begin position="231"/>
        <end position="326"/>
    </location>
</feature>
<dbReference type="SUPFAM" id="SSF54928">
    <property type="entry name" value="RNA-binding domain, RBD"/>
    <property type="match status" value="2"/>
</dbReference>
<feature type="region of interest" description="Disordered" evidence="6">
    <location>
        <begin position="439"/>
        <end position="491"/>
    </location>
</feature>
<keyword evidence="4" id="KW-0539">Nucleus</keyword>
<feature type="compositionally biased region" description="Basic and acidic residues" evidence="6">
    <location>
        <begin position="108"/>
        <end position="118"/>
    </location>
</feature>
<dbReference type="Pfam" id="PF00076">
    <property type="entry name" value="RRM_1"/>
    <property type="match status" value="2"/>
</dbReference>
<comment type="similarity">
    <text evidence="2">Belongs to the RRM RBM34 family.</text>
</comment>
<name>A0ABN7AX75_9HEMI</name>
<feature type="region of interest" description="Disordered" evidence="6">
    <location>
        <begin position="1"/>
        <end position="226"/>
    </location>
</feature>
<evidence type="ECO:0000256" key="6">
    <source>
        <dbReference type="SAM" id="MobiDB-lite"/>
    </source>
</evidence>
<evidence type="ECO:0000256" key="5">
    <source>
        <dbReference type="PROSITE-ProRule" id="PRU00176"/>
    </source>
</evidence>
<keyword evidence="9" id="KW-1185">Reference proteome</keyword>
<evidence type="ECO:0000256" key="2">
    <source>
        <dbReference type="ARBA" id="ARBA00007077"/>
    </source>
</evidence>
<organism evidence="8 9">
    <name type="scientific">Nesidiocoris tenuis</name>
    <dbReference type="NCBI Taxonomy" id="355587"/>
    <lineage>
        <taxon>Eukaryota</taxon>
        <taxon>Metazoa</taxon>
        <taxon>Ecdysozoa</taxon>
        <taxon>Arthropoda</taxon>
        <taxon>Hexapoda</taxon>
        <taxon>Insecta</taxon>
        <taxon>Pterygota</taxon>
        <taxon>Neoptera</taxon>
        <taxon>Paraneoptera</taxon>
        <taxon>Hemiptera</taxon>
        <taxon>Heteroptera</taxon>
        <taxon>Panheteroptera</taxon>
        <taxon>Cimicomorpha</taxon>
        <taxon>Miridae</taxon>
        <taxon>Dicyphina</taxon>
        <taxon>Nesidiocoris</taxon>
    </lineage>
</organism>
<evidence type="ECO:0000313" key="9">
    <source>
        <dbReference type="Proteomes" id="UP001307889"/>
    </source>
</evidence>
<accession>A0ABN7AX75</accession>
<dbReference type="InterPro" id="IPR035979">
    <property type="entry name" value="RBD_domain_sf"/>
</dbReference>
<feature type="compositionally biased region" description="Acidic residues" evidence="6">
    <location>
        <begin position="194"/>
        <end position="212"/>
    </location>
</feature>
<feature type="compositionally biased region" description="Acidic residues" evidence="6">
    <location>
        <begin position="71"/>
        <end position="82"/>
    </location>
</feature>
<dbReference type="EMBL" id="AP028914">
    <property type="protein sequence ID" value="BES95550.1"/>
    <property type="molecule type" value="Genomic_DNA"/>
</dbReference>
<dbReference type="CDD" id="cd12395">
    <property type="entry name" value="RRM2_RBM34"/>
    <property type="match status" value="1"/>
</dbReference>
<dbReference type="CDD" id="cd12394">
    <property type="entry name" value="RRM1_RBM34"/>
    <property type="match status" value="1"/>
</dbReference>
<feature type="compositionally biased region" description="Basic residues" evidence="6">
    <location>
        <begin position="458"/>
        <end position="475"/>
    </location>
</feature>
<dbReference type="InterPro" id="IPR012677">
    <property type="entry name" value="Nucleotide-bd_a/b_plait_sf"/>
</dbReference>
<dbReference type="Gene3D" id="3.30.70.330">
    <property type="match status" value="2"/>
</dbReference>
<feature type="domain" description="RRM" evidence="7">
    <location>
        <begin position="334"/>
        <end position="411"/>
    </location>
</feature>
<dbReference type="PANTHER" id="PTHR23236:SF25">
    <property type="entry name" value="RNA-BINDING PROTEIN 34"/>
    <property type="match status" value="1"/>
</dbReference>
<evidence type="ECO:0000313" key="8">
    <source>
        <dbReference type="EMBL" id="BES95550.1"/>
    </source>
</evidence>
<dbReference type="SMART" id="SM00360">
    <property type="entry name" value="RRM"/>
    <property type="match status" value="2"/>
</dbReference>
<feature type="compositionally biased region" description="Basic residues" evidence="6">
    <location>
        <begin position="55"/>
        <end position="65"/>
    </location>
</feature>
<evidence type="ECO:0000256" key="4">
    <source>
        <dbReference type="ARBA" id="ARBA00023242"/>
    </source>
</evidence>
<gene>
    <name evidence="8" type="ORF">NTJ_08359</name>
</gene>
<dbReference type="InterPro" id="IPR000504">
    <property type="entry name" value="RRM_dom"/>
</dbReference>
<protein>
    <submittedName>
        <fullName evidence="8">RNA recognition motif. (A.k.a. RRM, RBD, or RNP domain)</fullName>
    </submittedName>
</protein>
<dbReference type="InterPro" id="IPR034221">
    <property type="entry name" value="RBM34_RRM2"/>
</dbReference>